<protein>
    <submittedName>
        <fullName evidence="1">Uncharacterized protein</fullName>
    </submittedName>
</protein>
<gene>
    <name evidence="1" type="ORF">METZ01_LOCUS345290</name>
</gene>
<feature type="non-terminal residue" evidence="1">
    <location>
        <position position="83"/>
    </location>
</feature>
<dbReference type="EMBL" id="UINC01118954">
    <property type="protein sequence ID" value="SVC92436.1"/>
    <property type="molecule type" value="Genomic_DNA"/>
</dbReference>
<evidence type="ECO:0000313" key="1">
    <source>
        <dbReference type="EMBL" id="SVC92436.1"/>
    </source>
</evidence>
<name>A0A382R439_9ZZZZ</name>
<sequence>MNLDFAIDYALINSTAIKLSTEEKKTAYSQSVEARSAALPMLSGIASVSRNFMIAEQVVKFGNQPPVSIKFGQDNQAIYGLSA</sequence>
<organism evidence="1">
    <name type="scientific">marine metagenome</name>
    <dbReference type="NCBI Taxonomy" id="408172"/>
    <lineage>
        <taxon>unclassified sequences</taxon>
        <taxon>metagenomes</taxon>
        <taxon>ecological metagenomes</taxon>
    </lineage>
</organism>
<dbReference type="AlphaFoldDB" id="A0A382R439"/>
<dbReference type="SUPFAM" id="SSF56954">
    <property type="entry name" value="Outer membrane efflux proteins (OEP)"/>
    <property type="match status" value="1"/>
</dbReference>
<accession>A0A382R439</accession>
<proteinExistence type="predicted"/>
<reference evidence="1" key="1">
    <citation type="submission" date="2018-05" db="EMBL/GenBank/DDBJ databases">
        <authorList>
            <person name="Lanie J.A."/>
            <person name="Ng W.-L."/>
            <person name="Kazmierczak K.M."/>
            <person name="Andrzejewski T.M."/>
            <person name="Davidsen T.M."/>
            <person name="Wayne K.J."/>
            <person name="Tettelin H."/>
            <person name="Glass J.I."/>
            <person name="Rusch D."/>
            <person name="Podicherti R."/>
            <person name="Tsui H.-C.T."/>
            <person name="Winkler M.E."/>
        </authorList>
    </citation>
    <scope>NUCLEOTIDE SEQUENCE</scope>
</reference>